<sequence>MSENPPSQAYALYHPAVQQWIYQQGWERLRDVQEHAAGLIRAGQRDVIIASATASGKTEAALLPICSVLAVRQKQGLGAGVAALLVSPLKALINDQYGRIADLAGPLGLQVHRWHGDAPASGKARVLRAPQGLLLITPESLEALFVRHGDRARRVFGSLRHVIVDELHSFIGTERGAQLQALLHRVEEAAGRRVPRVALSATLGDFGGAAEFLRPGGGTEAAVVCSTEPGGEIRLQVRGYVDPARPPEPGRERADRAAIADHLFRTLRETDNLVFANSRAAVEVYADMLTQRATQAGVRARFLAHHGSLSKEVREHVEERLKDPAAPITAICTSTLELGIDVGSVDSVAQIGAPPTVSGLRQRLGRSGRRPGQPAVLRVYVAEPELNAGIAPADALRPELFQTVAMVELLTAAWYEPPDDTGLHLSALIQQILSICAQHGGARASRLFATLCDTGPFRRVDRAVFAQLLRDMGQHRLLEQQPGGELLPGREGERLLGHYSFYASFHTSLNYRLVADGYTLGSLPVDRPILPGTMLIFSGARWRVLSVDTAQRVIELTAAEAGRPPVFPGTGGEIADEVRRAMFRLYRSTEIPHYLDATARTLLAEGRAAFHAYGHATRRVFAQEAGTLLFPWRGDRIMNTLAAVLGMRGLVVGQDGLAITIRDCTPARLLPVIRSLATGPAPDPVAIAAAVRAKQHDKYDRYLSENLLNLGYAARALDVPGAWACLSDLADCDTVG</sequence>
<keyword evidence="6" id="KW-1185">Reference proteome</keyword>
<dbReference type="Pfam" id="PF00271">
    <property type="entry name" value="Helicase_C"/>
    <property type="match status" value="1"/>
</dbReference>
<dbReference type="GO" id="GO:0016887">
    <property type="term" value="F:ATP hydrolysis activity"/>
    <property type="evidence" value="ECO:0007669"/>
    <property type="project" value="TreeGrafter"/>
</dbReference>
<dbReference type="PANTHER" id="PTHR47962">
    <property type="entry name" value="ATP-DEPENDENT HELICASE LHR-RELATED-RELATED"/>
    <property type="match status" value="1"/>
</dbReference>
<proteinExistence type="predicted"/>
<dbReference type="InterPro" id="IPR001650">
    <property type="entry name" value="Helicase_C-like"/>
</dbReference>
<dbReference type="SUPFAM" id="SSF52540">
    <property type="entry name" value="P-loop containing nucleoside triphosphate hydrolases"/>
    <property type="match status" value="1"/>
</dbReference>
<dbReference type="InterPro" id="IPR011545">
    <property type="entry name" value="DEAD/DEAH_box_helicase_dom"/>
</dbReference>
<dbReference type="PROSITE" id="PS51194">
    <property type="entry name" value="HELICASE_CTER"/>
    <property type="match status" value="1"/>
</dbReference>
<dbReference type="EMBL" id="FMHU01000001">
    <property type="protein sequence ID" value="SCL16585.1"/>
    <property type="molecule type" value="Genomic_DNA"/>
</dbReference>
<keyword evidence="1" id="KW-0547">Nucleotide-binding</keyword>
<evidence type="ECO:0000313" key="6">
    <source>
        <dbReference type="Proteomes" id="UP000198906"/>
    </source>
</evidence>
<dbReference type="GO" id="GO:0005524">
    <property type="term" value="F:ATP binding"/>
    <property type="evidence" value="ECO:0007669"/>
    <property type="project" value="UniProtKB-KW"/>
</dbReference>
<dbReference type="InterPro" id="IPR027417">
    <property type="entry name" value="P-loop_NTPase"/>
</dbReference>
<accession>A0A1C6RHB5</accession>
<dbReference type="AlphaFoldDB" id="A0A1C6RHB5"/>
<keyword evidence="5" id="KW-0378">Hydrolase</keyword>
<dbReference type="SMART" id="SM00487">
    <property type="entry name" value="DEXDc"/>
    <property type="match status" value="1"/>
</dbReference>
<feature type="domain" description="Helicase C-terminal" evidence="4">
    <location>
        <begin position="259"/>
        <end position="429"/>
    </location>
</feature>
<dbReference type="GO" id="GO:0003677">
    <property type="term" value="F:DNA binding"/>
    <property type="evidence" value="ECO:0007669"/>
    <property type="project" value="TreeGrafter"/>
</dbReference>
<dbReference type="InterPro" id="IPR014001">
    <property type="entry name" value="Helicase_ATP-bd"/>
</dbReference>
<keyword evidence="5" id="KW-0347">Helicase</keyword>
<feature type="domain" description="Helicase ATP-binding" evidence="3">
    <location>
        <begin position="38"/>
        <end position="205"/>
    </location>
</feature>
<dbReference type="Gene3D" id="3.40.50.300">
    <property type="entry name" value="P-loop containing nucleotide triphosphate hydrolases"/>
    <property type="match status" value="2"/>
</dbReference>
<dbReference type="SMART" id="SM00490">
    <property type="entry name" value="HELICc"/>
    <property type="match status" value="1"/>
</dbReference>
<dbReference type="GO" id="GO:0004386">
    <property type="term" value="F:helicase activity"/>
    <property type="evidence" value="ECO:0007669"/>
    <property type="project" value="UniProtKB-KW"/>
</dbReference>
<dbReference type="STRING" id="47866.GA0074694_1676"/>
<dbReference type="PANTHER" id="PTHR47962:SF5">
    <property type="entry name" value="ATP-DEPENDENT HELICASE LHR-RELATED"/>
    <property type="match status" value="1"/>
</dbReference>
<dbReference type="InterPro" id="IPR052511">
    <property type="entry name" value="ATP-dep_Helicase"/>
</dbReference>
<dbReference type="RefSeq" id="WP_218105649.1">
    <property type="nucleotide sequence ID" value="NZ_FMHU01000001.1"/>
</dbReference>
<reference evidence="6" key="1">
    <citation type="submission" date="2016-06" db="EMBL/GenBank/DDBJ databases">
        <authorList>
            <person name="Varghese N."/>
        </authorList>
    </citation>
    <scope>NUCLEOTIDE SEQUENCE [LARGE SCALE GENOMIC DNA]</scope>
    <source>
        <strain evidence="6">DSM 46123</strain>
    </source>
</reference>
<keyword evidence="2" id="KW-0067">ATP-binding</keyword>
<gene>
    <name evidence="5" type="ORF">GA0074694_1676</name>
</gene>
<evidence type="ECO:0000259" key="4">
    <source>
        <dbReference type="PROSITE" id="PS51194"/>
    </source>
</evidence>
<name>A0A1C6RHB5_9ACTN</name>
<protein>
    <submittedName>
        <fullName evidence="5">ATP-dependent helicase Lhr and Lhr-like helicase</fullName>
    </submittedName>
</protein>
<evidence type="ECO:0000313" key="5">
    <source>
        <dbReference type="EMBL" id="SCL16585.1"/>
    </source>
</evidence>
<dbReference type="PROSITE" id="PS51192">
    <property type="entry name" value="HELICASE_ATP_BIND_1"/>
    <property type="match status" value="1"/>
</dbReference>
<organism evidence="5 6">
    <name type="scientific">Micromonospora inyonensis</name>
    <dbReference type="NCBI Taxonomy" id="47866"/>
    <lineage>
        <taxon>Bacteria</taxon>
        <taxon>Bacillati</taxon>
        <taxon>Actinomycetota</taxon>
        <taxon>Actinomycetes</taxon>
        <taxon>Micromonosporales</taxon>
        <taxon>Micromonosporaceae</taxon>
        <taxon>Micromonospora</taxon>
    </lineage>
</organism>
<dbReference type="Pfam" id="PF00270">
    <property type="entry name" value="DEAD"/>
    <property type="match status" value="1"/>
</dbReference>
<evidence type="ECO:0000256" key="2">
    <source>
        <dbReference type="ARBA" id="ARBA00022840"/>
    </source>
</evidence>
<dbReference type="Proteomes" id="UP000198906">
    <property type="component" value="Unassembled WGS sequence"/>
</dbReference>
<evidence type="ECO:0000256" key="1">
    <source>
        <dbReference type="ARBA" id="ARBA00022741"/>
    </source>
</evidence>
<evidence type="ECO:0000259" key="3">
    <source>
        <dbReference type="PROSITE" id="PS51192"/>
    </source>
</evidence>